<protein>
    <submittedName>
        <fullName evidence="1">Uncharacterized protein</fullName>
    </submittedName>
</protein>
<dbReference type="AlphaFoldDB" id="B0T641"/>
<organism evidence="1">
    <name type="scientific">Caulobacter sp. (strain K31)</name>
    <dbReference type="NCBI Taxonomy" id="366602"/>
    <lineage>
        <taxon>Bacteria</taxon>
        <taxon>Pseudomonadati</taxon>
        <taxon>Pseudomonadota</taxon>
        <taxon>Alphaproteobacteria</taxon>
        <taxon>Caulobacterales</taxon>
        <taxon>Caulobacteraceae</taxon>
        <taxon>Caulobacter</taxon>
    </lineage>
</organism>
<dbReference type="STRING" id="366602.Caul_3495"/>
<dbReference type="EMBL" id="CP000927">
    <property type="protein sequence ID" value="ABZ72622.1"/>
    <property type="molecule type" value="Genomic_DNA"/>
</dbReference>
<gene>
    <name evidence="1" type="ordered locus">Caul_3495</name>
</gene>
<reference evidence="1" key="1">
    <citation type="submission" date="2008-01" db="EMBL/GenBank/DDBJ databases">
        <title>Complete sequence of chromosome of Caulobacter sp. K31.</title>
        <authorList>
            <consortium name="US DOE Joint Genome Institute"/>
            <person name="Copeland A."/>
            <person name="Lucas S."/>
            <person name="Lapidus A."/>
            <person name="Barry K."/>
            <person name="Glavina del Rio T."/>
            <person name="Dalin E."/>
            <person name="Tice H."/>
            <person name="Pitluck S."/>
            <person name="Bruce D."/>
            <person name="Goodwin L."/>
            <person name="Thompson L.S."/>
            <person name="Brettin T."/>
            <person name="Detter J.C."/>
            <person name="Han C."/>
            <person name="Schmutz J."/>
            <person name="Larimer F."/>
            <person name="Land M."/>
            <person name="Hauser L."/>
            <person name="Kyrpides N."/>
            <person name="Kim E."/>
            <person name="Stephens C."/>
            <person name="Richardson P."/>
        </authorList>
    </citation>
    <scope>NUCLEOTIDE SEQUENCE [LARGE SCALE GENOMIC DNA]</scope>
    <source>
        <strain evidence="1">K31</strain>
    </source>
</reference>
<name>B0T641_CAUSK</name>
<proteinExistence type="predicted"/>
<dbReference type="HOGENOM" id="CLU_2166458_0_0_5"/>
<dbReference type="KEGG" id="cak:Caul_3495"/>
<evidence type="ECO:0000313" key="1">
    <source>
        <dbReference type="EMBL" id="ABZ72622.1"/>
    </source>
</evidence>
<accession>B0T641</accession>
<sequence length="110" mass="12058">MATLLPLQGKILAGPEWSFSTAKLSMNVGGYETSTTPFRATTTSVTLTWIVDNDEMNTLLAEFQSQSFNGEYLYSHANRGVLLLRPTGEGTFPEIKPGRKGRLSLGFKVV</sequence>